<evidence type="ECO:0000313" key="2">
    <source>
        <dbReference type="Proteomes" id="UP000189701"/>
    </source>
</evidence>
<feature type="region of interest" description="Disordered" evidence="1">
    <location>
        <begin position="108"/>
        <end position="131"/>
    </location>
</feature>
<gene>
    <name evidence="3 4 5 6" type="primary">LOC104227565</name>
</gene>
<dbReference type="OrthoDB" id="1303271at2759"/>
<sequence length="131" mass="14742">MNLLNLYHFLYNQEKKKETSEPLSSKDIFVATRKRKPDRVYKASYAKTFNAQKDVMELQVAVNIISQLKHLNPDLRVDPNMLGFNARSPGEASSAQQAVVQLINRLSTGSNNQGGAIEEREDGDCEDLDLT</sequence>
<name>A0A1U7WV69_NICSY</name>
<evidence type="ECO:0000313" key="4">
    <source>
        <dbReference type="RefSeq" id="XP_009778131.1"/>
    </source>
</evidence>
<dbReference type="AlphaFoldDB" id="A0A1U7WV69"/>
<evidence type="ECO:0000313" key="3">
    <source>
        <dbReference type="RefSeq" id="XP_009778130.1"/>
    </source>
</evidence>
<feature type="compositionally biased region" description="Acidic residues" evidence="1">
    <location>
        <begin position="119"/>
        <end position="131"/>
    </location>
</feature>
<dbReference type="RefSeq" id="XP_009778130.1">
    <property type="nucleotide sequence ID" value="XM_009779828.1"/>
</dbReference>
<dbReference type="PANTHER" id="PTHR31881:SF6">
    <property type="entry name" value="OS09G0494600 PROTEIN"/>
    <property type="match status" value="1"/>
</dbReference>
<dbReference type="RefSeq" id="XP_009778132.1">
    <property type="nucleotide sequence ID" value="XM_009779830.1"/>
</dbReference>
<reference evidence="3 4" key="2">
    <citation type="submission" date="2025-04" db="UniProtKB">
        <authorList>
            <consortium name="RefSeq"/>
        </authorList>
    </citation>
    <scope>IDENTIFICATION</scope>
    <source>
        <tissue evidence="3 4">Leaf</tissue>
    </source>
</reference>
<evidence type="ECO:0000256" key="1">
    <source>
        <dbReference type="SAM" id="MobiDB-lite"/>
    </source>
</evidence>
<protein>
    <submittedName>
        <fullName evidence="3 4">Uncharacterized protein LOC104227565 isoform X1</fullName>
    </submittedName>
</protein>
<organism evidence="2 3">
    <name type="scientific">Nicotiana sylvestris</name>
    <name type="common">Wood tobacco</name>
    <name type="synonym">South American tobacco</name>
    <dbReference type="NCBI Taxonomy" id="4096"/>
    <lineage>
        <taxon>Eukaryota</taxon>
        <taxon>Viridiplantae</taxon>
        <taxon>Streptophyta</taxon>
        <taxon>Embryophyta</taxon>
        <taxon>Tracheophyta</taxon>
        <taxon>Spermatophyta</taxon>
        <taxon>Magnoliopsida</taxon>
        <taxon>eudicotyledons</taxon>
        <taxon>Gunneridae</taxon>
        <taxon>Pentapetalae</taxon>
        <taxon>asterids</taxon>
        <taxon>lamiids</taxon>
        <taxon>Solanales</taxon>
        <taxon>Solanaceae</taxon>
        <taxon>Nicotianoideae</taxon>
        <taxon>Nicotianeae</taxon>
        <taxon>Nicotiana</taxon>
    </lineage>
</organism>
<dbReference type="PANTHER" id="PTHR31881">
    <property type="match status" value="1"/>
</dbReference>
<dbReference type="Proteomes" id="UP000189701">
    <property type="component" value="Unplaced"/>
</dbReference>
<accession>A0A1U7WV69</accession>
<evidence type="ECO:0000313" key="6">
    <source>
        <dbReference type="RefSeq" id="XP_009778133.1"/>
    </source>
</evidence>
<dbReference type="RefSeq" id="XP_009778131.1">
    <property type="nucleotide sequence ID" value="XM_009779829.1"/>
</dbReference>
<dbReference type="RefSeq" id="XP_009778133.1">
    <property type="nucleotide sequence ID" value="XM_009779831.1"/>
</dbReference>
<evidence type="ECO:0000313" key="5">
    <source>
        <dbReference type="RefSeq" id="XP_009778132.1"/>
    </source>
</evidence>
<reference evidence="2" key="1">
    <citation type="journal article" date="2013" name="Genome Biol.">
        <title>Reference genomes and transcriptomes of Nicotiana sylvestris and Nicotiana tomentosiformis.</title>
        <authorList>
            <person name="Sierro N."/>
            <person name="Battey J.N."/>
            <person name="Ouadi S."/>
            <person name="Bovet L."/>
            <person name="Goepfert S."/>
            <person name="Bakaher N."/>
            <person name="Peitsch M.C."/>
            <person name="Ivanov N.V."/>
        </authorList>
    </citation>
    <scope>NUCLEOTIDE SEQUENCE [LARGE SCALE GENOMIC DNA]</scope>
</reference>
<proteinExistence type="predicted"/>
<keyword evidence="2" id="KW-1185">Reference proteome</keyword>